<dbReference type="EMBL" id="CCKQ01014252">
    <property type="protein sequence ID" value="CDW86001.1"/>
    <property type="molecule type" value="Genomic_DNA"/>
</dbReference>
<keyword evidence="3" id="KW-1185">Reference proteome</keyword>
<organism evidence="2 3">
    <name type="scientific">Stylonychia lemnae</name>
    <name type="common">Ciliate</name>
    <dbReference type="NCBI Taxonomy" id="5949"/>
    <lineage>
        <taxon>Eukaryota</taxon>
        <taxon>Sar</taxon>
        <taxon>Alveolata</taxon>
        <taxon>Ciliophora</taxon>
        <taxon>Intramacronucleata</taxon>
        <taxon>Spirotrichea</taxon>
        <taxon>Stichotrichia</taxon>
        <taxon>Sporadotrichida</taxon>
        <taxon>Oxytrichidae</taxon>
        <taxon>Stylonychinae</taxon>
        <taxon>Stylonychia</taxon>
    </lineage>
</organism>
<gene>
    <name evidence="2" type="primary">Contig15141.g16134</name>
    <name evidence="2" type="ORF">STYLEM_15092</name>
</gene>
<dbReference type="InParanoid" id="A0A078AVD3"/>
<evidence type="ECO:0000313" key="3">
    <source>
        <dbReference type="Proteomes" id="UP000039865"/>
    </source>
</evidence>
<sequence length="736" mass="85578">MSSKSSHQSPDNAAEKLQKLVNLSNSLSQVQATQYKMDLDPIFQQESKDYGDYTRKNSSMPRVTANPSIISQETEKFKKLRKSGNSSQHKIVKILTEEEEQFLQKMKSFIDSYGDIFSFSKEKIDNELKMILQYFYANSNKINLKNVDLVDDALSFHERREKNHQYKVSDLQEHTKVVNEIITNLKKNNLKTHSGSDEYVSQTEKEVRGIMDRYRIQINRSKMKNEGNKGVNKCKDNKKAFYEYKLGRLFLRTMEQDNYEQDQERKKLVQRVARKLKKDLMDMRLRGQKKNVSPKGGQHIKGKALHILRTIAMRKHQDSGQSLNQDIIPPKGLNSAMLSTITPIAVVASTKQHSVSSLNDYYSDEEEKEHEAPENQQEQEDNNENGQGLPDLVKFKKASFKFNNMLEKVKQRIQKNQKASDAGTDQQDPQQQLPHLETKTGQFDLTNMNLRARGLPGLKQGSHTTMNTPQKSIDHFIDDSLLNKTIDEIHLNQNQNNNSMSIKQDLSAFNITPQLDVSLKNTSMLSTKRKIKNVDSNRSIMITNRHNFSALHPKVQFIHKAQHLLIDKKALPVRHVSVKRQTFISPTPSIRDSSFKEHFDRYTMNTSTQEQSKQVTSVNRGKVKNLIHACLYLEQDSKQNLKNGIHEFERDQYIEELRQDKLNDTIDLLREIEIAENPKKLKQIYMYKIMTHDDYLQEQRVIKTEYRSGLMDPSREVARIEKKRNNKQTQSVLKRY</sequence>
<dbReference type="AlphaFoldDB" id="A0A078AVD3"/>
<protein>
    <submittedName>
        <fullName evidence="2">Uncharacterized protein</fullName>
    </submittedName>
</protein>
<feature type="region of interest" description="Disordered" evidence="1">
    <location>
        <begin position="411"/>
        <end position="433"/>
    </location>
</feature>
<accession>A0A078AVD3</accession>
<feature type="region of interest" description="Disordered" evidence="1">
    <location>
        <begin position="357"/>
        <end position="390"/>
    </location>
</feature>
<reference evidence="2 3" key="1">
    <citation type="submission" date="2014-06" db="EMBL/GenBank/DDBJ databases">
        <authorList>
            <person name="Swart Estienne"/>
        </authorList>
    </citation>
    <scope>NUCLEOTIDE SEQUENCE [LARGE SCALE GENOMIC DNA]</scope>
    <source>
        <strain evidence="2 3">130c</strain>
    </source>
</reference>
<proteinExistence type="predicted"/>
<dbReference type="Proteomes" id="UP000039865">
    <property type="component" value="Unassembled WGS sequence"/>
</dbReference>
<evidence type="ECO:0000313" key="2">
    <source>
        <dbReference type="EMBL" id="CDW86001.1"/>
    </source>
</evidence>
<evidence type="ECO:0000256" key="1">
    <source>
        <dbReference type="SAM" id="MobiDB-lite"/>
    </source>
</evidence>
<name>A0A078AVD3_STYLE</name>